<evidence type="ECO:0000256" key="7">
    <source>
        <dbReference type="ARBA" id="ARBA00022918"/>
    </source>
</evidence>
<dbReference type="InterPro" id="IPR036397">
    <property type="entry name" value="RNaseH_sf"/>
</dbReference>
<dbReference type="PROSITE" id="PS50175">
    <property type="entry name" value="ASP_PROT_RETROV"/>
    <property type="match status" value="1"/>
</dbReference>
<proteinExistence type="predicted"/>
<evidence type="ECO:0000259" key="11">
    <source>
        <dbReference type="PROSITE" id="PS50994"/>
    </source>
</evidence>
<dbReference type="PANTHER" id="PTHR47331:SF1">
    <property type="entry name" value="GAG-LIKE PROTEIN"/>
    <property type="match status" value="1"/>
</dbReference>
<dbReference type="CDD" id="cd01647">
    <property type="entry name" value="RT_LTR"/>
    <property type="match status" value="1"/>
</dbReference>
<dbReference type="Gene3D" id="1.10.340.70">
    <property type="match status" value="1"/>
</dbReference>
<dbReference type="Pfam" id="PF00078">
    <property type="entry name" value="RVT_1"/>
    <property type="match status" value="1"/>
</dbReference>
<dbReference type="Pfam" id="PF00665">
    <property type="entry name" value="rve"/>
    <property type="match status" value="1"/>
</dbReference>
<dbReference type="InterPro" id="IPR041588">
    <property type="entry name" value="Integrase_H2C2"/>
</dbReference>
<keyword evidence="1" id="KW-0645">Protease</keyword>
<evidence type="ECO:0000256" key="5">
    <source>
        <dbReference type="ARBA" id="ARBA00022759"/>
    </source>
</evidence>
<dbReference type="InterPro" id="IPR043128">
    <property type="entry name" value="Rev_trsase/Diguanyl_cyclase"/>
</dbReference>
<dbReference type="InterPro" id="IPR043502">
    <property type="entry name" value="DNA/RNA_pol_sf"/>
</dbReference>
<dbReference type="GO" id="GO:0004519">
    <property type="term" value="F:endonuclease activity"/>
    <property type="evidence" value="ECO:0007669"/>
    <property type="project" value="UniProtKB-KW"/>
</dbReference>
<evidence type="ECO:0000256" key="8">
    <source>
        <dbReference type="SAM" id="Coils"/>
    </source>
</evidence>
<dbReference type="Pfam" id="PF13650">
    <property type="entry name" value="Asp_protease_2"/>
    <property type="match status" value="1"/>
</dbReference>
<dbReference type="CDD" id="cd00303">
    <property type="entry name" value="retropepsin_like"/>
    <property type="match status" value="2"/>
</dbReference>
<dbReference type="GO" id="GO:0003964">
    <property type="term" value="F:RNA-directed DNA polymerase activity"/>
    <property type="evidence" value="ECO:0007669"/>
    <property type="project" value="UniProtKB-KW"/>
</dbReference>
<dbReference type="InterPro" id="IPR008042">
    <property type="entry name" value="Retrotrans_Pao"/>
</dbReference>
<dbReference type="InterPro" id="IPR000477">
    <property type="entry name" value="RT_dom"/>
</dbReference>
<keyword evidence="6" id="KW-0378">Hydrolase</keyword>
<dbReference type="Pfam" id="PF18701">
    <property type="entry name" value="DUF5641"/>
    <property type="match status" value="1"/>
</dbReference>
<dbReference type="SUPFAM" id="SSF56672">
    <property type="entry name" value="DNA/RNA polymerases"/>
    <property type="match status" value="2"/>
</dbReference>
<keyword evidence="2" id="KW-0808">Transferase</keyword>
<feature type="domain" description="Peptidase A2" evidence="9">
    <location>
        <begin position="1107"/>
        <end position="1185"/>
    </location>
</feature>
<evidence type="ECO:0000256" key="2">
    <source>
        <dbReference type="ARBA" id="ARBA00022679"/>
    </source>
</evidence>
<dbReference type="GO" id="GO:0042575">
    <property type="term" value="C:DNA polymerase complex"/>
    <property type="evidence" value="ECO:0007669"/>
    <property type="project" value="UniProtKB-ARBA"/>
</dbReference>
<dbReference type="EMBL" id="LRGB01001871">
    <property type="protein sequence ID" value="KZS10201.1"/>
    <property type="molecule type" value="Genomic_DNA"/>
</dbReference>
<dbReference type="InterPro" id="IPR040676">
    <property type="entry name" value="DUF5641"/>
</dbReference>
<dbReference type="InterPro" id="IPR001584">
    <property type="entry name" value="Integrase_cat-core"/>
</dbReference>
<dbReference type="Pfam" id="PF17921">
    <property type="entry name" value="Integrase_H2C2"/>
    <property type="match status" value="1"/>
</dbReference>
<dbReference type="InterPro" id="IPR012337">
    <property type="entry name" value="RNaseH-like_sf"/>
</dbReference>
<dbReference type="InterPro" id="IPR001995">
    <property type="entry name" value="Peptidase_A2_cat"/>
</dbReference>
<dbReference type="PANTHER" id="PTHR47331">
    <property type="entry name" value="PHD-TYPE DOMAIN-CONTAINING PROTEIN"/>
    <property type="match status" value="1"/>
</dbReference>
<protein>
    <submittedName>
        <fullName evidence="12">Uncharacterized protein</fullName>
    </submittedName>
</protein>
<dbReference type="GO" id="GO:0006508">
    <property type="term" value="P:proteolysis"/>
    <property type="evidence" value="ECO:0007669"/>
    <property type="project" value="UniProtKB-KW"/>
</dbReference>
<reference evidence="12 13" key="1">
    <citation type="submission" date="2016-03" db="EMBL/GenBank/DDBJ databases">
        <title>EvidentialGene: Evidence-directed Construction of Genes on Genomes.</title>
        <authorList>
            <person name="Gilbert D.G."/>
            <person name="Choi J.-H."/>
            <person name="Mockaitis K."/>
            <person name="Colbourne J."/>
            <person name="Pfrender M."/>
        </authorList>
    </citation>
    <scope>NUCLEOTIDE SEQUENCE [LARGE SCALE GENOMIC DNA]</scope>
    <source>
        <strain evidence="12 13">Xinb3</strain>
        <tissue evidence="12">Complete organism</tissue>
    </source>
</reference>
<organism evidence="12 13">
    <name type="scientific">Daphnia magna</name>
    <dbReference type="NCBI Taxonomy" id="35525"/>
    <lineage>
        <taxon>Eukaryota</taxon>
        <taxon>Metazoa</taxon>
        <taxon>Ecdysozoa</taxon>
        <taxon>Arthropoda</taxon>
        <taxon>Crustacea</taxon>
        <taxon>Branchiopoda</taxon>
        <taxon>Diplostraca</taxon>
        <taxon>Cladocera</taxon>
        <taxon>Anomopoda</taxon>
        <taxon>Daphniidae</taxon>
        <taxon>Daphnia</taxon>
    </lineage>
</organism>
<feature type="domain" description="Integrase catalytic" evidence="11">
    <location>
        <begin position="1694"/>
        <end position="1863"/>
    </location>
</feature>
<name>A0A164T4Z6_9CRUS</name>
<evidence type="ECO:0000313" key="13">
    <source>
        <dbReference type="Proteomes" id="UP000076858"/>
    </source>
</evidence>
<dbReference type="GO" id="GO:0015074">
    <property type="term" value="P:DNA integration"/>
    <property type="evidence" value="ECO:0007669"/>
    <property type="project" value="InterPro"/>
</dbReference>
<keyword evidence="13" id="KW-1185">Reference proteome</keyword>
<keyword evidence="8" id="KW-0175">Coiled coil</keyword>
<dbReference type="Gene3D" id="3.30.420.10">
    <property type="entry name" value="Ribonuclease H-like superfamily/Ribonuclease H"/>
    <property type="match status" value="1"/>
</dbReference>
<dbReference type="Gene3D" id="3.10.10.10">
    <property type="entry name" value="HIV Type 1 Reverse Transcriptase, subunit A, domain 1"/>
    <property type="match status" value="1"/>
</dbReference>
<accession>A0A164T4Z6</accession>
<dbReference type="InterPro" id="IPR021109">
    <property type="entry name" value="Peptidase_aspartic_dom_sf"/>
</dbReference>
<dbReference type="FunFam" id="1.10.340.70:FF:000001">
    <property type="entry name" value="Retrovirus-related Pol polyprotein from transposon gypsy-like Protein"/>
    <property type="match status" value="1"/>
</dbReference>
<dbReference type="PROSITE" id="PS50878">
    <property type="entry name" value="RT_POL"/>
    <property type="match status" value="1"/>
</dbReference>
<gene>
    <name evidence="12" type="ORF">APZ42_025383</name>
</gene>
<sequence>MPRRQSVSSIGLSASDVTISTTLSQKRSTRSVPTDLPRPTSQLDLHIQVQQGECLANGTMYSVVWDGLDAVYGRTEVMDQTYFDDLLQIPPLKSQDAASLKTFANWFHGAVVALSQSRNVHELHSRTTMMAIEAKLTTYLVGARWVDTFGFLDTGSDTTLIRRDIVKKLGLFRQPKRINVVFYDGATSNVQAAVVDFSLSSVDGTSWFEVKHAYAVDNLKVTPNPPINPRQMESWTHLRGLDVPNVQPEDVPEERPEDLNELVKRFWQLEGKDVDMEQPVLSEDDLRGKRILESTVKNVGNRYQVDIMWKTDNVNLPDNGATALKRLYSLERRFQRDGDFAQEYDAVVKEYIGLDHARLLTTEELHSTTKVRVVFDGTAEYGGTSINQNLLRGPNLLASLFGLLLRFRRNLVPVGADIEKMFHQVKNPVEDQAAYHFVYRTPCSNQAPLTYRMAVHVFGSVSSPTTCIFALNQTADDHRDQYPEAVYSVRRNFYVDNYLDSFDSEDGAVKWARQMKKLLQLGGFNLKKWTSSSRKEISALREFGLASPTLNLDLEKLPIKRTLGVIILPCVYDPLGLIAPVVFPLKSLLQDIWKYEKRIRWDDPFPEELGQGFHYWYDHLEPLELLTVPRCFRHQRGRWTQHHLHDQSINVSFVMAKTHVTPVKGLTISRLKLQAAVEGFNIIMCSVNGTNLVAGEQELHQSLTELVNQHQELQSKMACQQIKWHFPPPHGPHFVTDWVLRTVIAEVAALLNARPLTNLSMDPDDPDPLTPNHFLHGGALPYVLLKLTDAEYLDVTAKQFLQSQAILQHFWNRWLREYVQHLTERRKWTENRPNVTIRDLVLVIEPNTLRGQWPLAKVIEVLPSESDNVVRVVTNEAPAGQRFAAIGVGLGPDYPRTILLPEDTGAKQKEKLKKPWCYTAMQQTVYRVASKFHQAQPSSIHATVVHNIEEITFYADTQVLGFVSYSEKRRMLRDANLRCQWSLPLLPDVRELKNPSMTEQRAFAVRGVWKTRQGRGGFSVGGSPSRQFLEDPELEWGPFLEEEEDMAECPMFHYKEPEKIGRHNRWSEEEEEEPKAACAVIGGDQTTGVTNGDRQRTDEILIGGRPVDTLVDTGAIISVISPSLASKLKLKIVSWEGPMFVTADGQPINPKEKVSLTVTNKNVSVEGEALVLKTFGPEFIMGRNLVKLFREQKICFSDPPIVELGAIHMEASNGNETVRKVTAMVRVTVLKSSAVPVKVSIPESGGNTTIMLLRPSNKLLQNSGLSAGHALIDCSKKDAVVHEMNVDHADHMIVEGTSIGQLVLIDQTSNLSLEVGEGRDAAGEVRGRSGKSREPAAFDQCVASTLAAQDRNDQIELLIEFQDVFAGNGDCLGQCTVLEHAIPTEGTVPIKQLPRRRACRERELIKDEVNKMLKQEVIEPAQCPWSSPIVLVKKKDGKWRFCIDYRRLNEVTMKDVNPLPRIDDALPKLEEAALFSVVYLQSGYWQVPVAEADKPKTAFVTPDGLYQFRVMPFGLCSAPGTFQRLIAMVLAGLKWTDCRVYMDDVVMFGKDAKEHLERLGKVLSCFRKANLKLKMEKMCLRGEKEQAVAIPVAAIGLDTWSWADGQDWEDLLYLRKIRFGLCVPPERWNEALSWIHDEPTAWHLGKTKTLERAWQRIYWPKMDSAVTRYVQSCKSCQTRKPDQGKKKRLMEITQVGGPFERIGIDVLGLFPRSRNGNTNIVVAVDYLTKWVESRALADAMARQIAKFFVEDVVVRHEFPRKLTSDQGKCFTAEVTREVLALLRLSHRMTVPYHLQANGLVERQKRHLVETVKSLKQKKLMEGFTGQSLERKVVESEIRLCTLIGEQNLPFSFVDPLVSVLKKSFPEDPALSKVPLGKQKCGSIIRGVGSYLGQTLKDRVKGKHLGVIIEETTDLSVQSQLGVVLQYFNIDEFRQSQELLDLTNCHDKSAEGLTKAITDLLKKHEIDKEMIVGFCADTTNSMFGSRHSVSKLLTDKIPQILCVKCSCHSIHLCSHYASLQLPKTIDDVVRGICTHFSRSPKRRELYAKFQLLMECEDHVFVSPGQTRWLTMEYAVNRVLEQYDALSQYFHEL</sequence>
<evidence type="ECO:0000256" key="3">
    <source>
        <dbReference type="ARBA" id="ARBA00022695"/>
    </source>
</evidence>
<dbReference type="GO" id="GO:0004190">
    <property type="term" value="F:aspartic-type endopeptidase activity"/>
    <property type="evidence" value="ECO:0007669"/>
    <property type="project" value="InterPro"/>
</dbReference>
<keyword evidence="7" id="KW-0695">RNA-directed DNA polymerase</keyword>
<evidence type="ECO:0000256" key="6">
    <source>
        <dbReference type="ARBA" id="ARBA00022801"/>
    </source>
</evidence>
<dbReference type="GO" id="GO:0003676">
    <property type="term" value="F:nucleic acid binding"/>
    <property type="evidence" value="ECO:0007669"/>
    <property type="project" value="InterPro"/>
</dbReference>
<dbReference type="Pfam" id="PF05380">
    <property type="entry name" value="Peptidase_A17"/>
    <property type="match status" value="1"/>
</dbReference>
<dbReference type="PROSITE" id="PS50994">
    <property type="entry name" value="INTEGRASE"/>
    <property type="match status" value="1"/>
</dbReference>
<evidence type="ECO:0000313" key="12">
    <source>
        <dbReference type="EMBL" id="KZS10201.1"/>
    </source>
</evidence>
<dbReference type="OrthoDB" id="7444419at2759"/>
<dbReference type="SUPFAM" id="SSF53098">
    <property type="entry name" value="Ribonuclease H-like"/>
    <property type="match status" value="2"/>
</dbReference>
<keyword evidence="5" id="KW-0255">Endonuclease</keyword>
<dbReference type="Proteomes" id="UP000076858">
    <property type="component" value="Unassembled WGS sequence"/>
</dbReference>
<dbReference type="SUPFAM" id="SSF50630">
    <property type="entry name" value="Acid proteases"/>
    <property type="match status" value="1"/>
</dbReference>
<dbReference type="FunFam" id="3.10.10.10:FF:000007">
    <property type="entry name" value="Retrovirus-related Pol polyprotein from transposon 17.6-like Protein"/>
    <property type="match status" value="1"/>
</dbReference>
<feature type="coiled-coil region" evidence="8">
    <location>
        <begin position="696"/>
        <end position="723"/>
    </location>
</feature>
<comment type="caution">
    <text evidence="12">The sequence shown here is derived from an EMBL/GenBank/DDBJ whole genome shotgun (WGS) entry which is preliminary data.</text>
</comment>
<keyword evidence="3" id="KW-0548">Nucleotidyltransferase</keyword>
<feature type="domain" description="Reverse transcriptase" evidence="10">
    <location>
        <begin position="1413"/>
        <end position="1599"/>
    </location>
</feature>
<dbReference type="Gene3D" id="2.40.70.10">
    <property type="entry name" value="Acid Proteases"/>
    <property type="match status" value="1"/>
</dbReference>
<evidence type="ECO:0000256" key="1">
    <source>
        <dbReference type="ARBA" id="ARBA00022670"/>
    </source>
</evidence>
<evidence type="ECO:0000259" key="9">
    <source>
        <dbReference type="PROSITE" id="PS50175"/>
    </source>
</evidence>
<evidence type="ECO:0000256" key="4">
    <source>
        <dbReference type="ARBA" id="ARBA00022722"/>
    </source>
</evidence>
<evidence type="ECO:0000259" key="10">
    <source>
        <dbReference type="PROSITE" id="PS50878"/>
    </source>
</evidence>
<keyword evidence="4" id="KW-0540">Nuclease</keyword>
<dbReference type="Gene3D" id="3.30.70.270">
    <property type="match status" value="1"/>
</dbReference>